<evidence type="ECO:0000313" key="3">
    <source>
        <dbReference type="Proteomes" id="UP000595107"/>
    </source>
</evidence>
<dbReference type="AlphaFoldDB" id="A0A7T2VWA6"/>
<protein>
    <submittedName>
        <fullName evidence="2">DUF87 domain-containing protein</fullName>
    </submittedName>
</protein>
<dbReference type="Pfam" id="PF01935">
    <property type="entry name" value="DUF87"/>
    <property type="match status" value="1"/>
</dbReference>
<dbReference type="PANTHER" id="PTHR42957:SF1">
    <property type="entry name" value="HELICASE MJ1565-RELATED"/>
    <property type="match status" value="1"/>
</dbReference>
<accession>A0A7T2VWA6</accession>
<proteinExistence type="predicted"/>
<feature type="domain" description="Helicase HerA central" evidence="1">
    <location>
        <begin position="2"/>
        <end position="235"/>
    </location>
</feature>
<dbReference type="EMBL" id="CP065666">
    <property type="protein sequence ID" value="QPS05681.1"/>
    <property type="molecule type" value="Genomic_DNA"/>
</dbReference>
<sequence length="407" mass="46664">MILDLHSEYTSAFQLTEKQKFSLNLLTVEKIFLPYWLMSSEELESLFIESNEANSHNQVSQFKNAVILNKKKHNQNFQEITYDTPVYFSIVEVVNYIRNKNKLTTYDCDDGTFLAIKDHKGVENIDENLWTDLDFYPSSGNSKVAFFDSKVSANDGFKGEFTRFLSRLETTLADKRLKFLLDSKDEEGNLLQTNDCEKIVKQFLGYLDRSNVSILDLSAIPFEVISIVVSLVSRLLFDFSFHYSKIKHAHGVKNDIPILLVCEEAHIYLPRDEKIDYRASRKAIERIAKEGRKYGISLMVVSQRPSEVSDTILSQCSNFIALRLTNYQDQNYIKSLLPDSANTLVDMLPILSQGEAFIVGDSVILPSLIQFSEPNPFPQSGTVDVYDEWNKDWIEVDFSTVINKLQS</sequence>
<dbReference type="InterPro" id="IPR008571">
    <property type="entry name" value="HerA-like"/>
</dbReference>
<dbReference type="Gene3D" id="3.40.50.300">
    <property type="entry name" value="P-loop containing nucleotide triphosphate hydrolases"/>
    <property type="match status" value="1"/>
</dbReference>
<dbReference type="CDD" id="cd01127">
    <property type="entry name" value="TrwB_TraG_TraD_VirD4"/>
    <property type="match status" value="1"/>
</dbReference>
<dbReference type="Proteomes" id="UP000595107">
    <property type="component" value="Chromosome"/>
</dbReference>
<name>A0A7T2VWA6_ACIJO</name>
<gene>
    <name evidence="2" type="ORF">I6G67_15435</name>
</gene>
<reference evidence="2 3" key="1">
    <citation type="submission" date="2020-12" db="EMBL/GenBank/DDBJ databases">
        <title>FDA dAtabase for Regulatory Grade micrObial Sequences (FDA-ARGOS): Supporting development and validation of Infectious Disease Dx tests.</title>
        <authorList>
            <person name="Sproer C."/>
            <person name="Gronow S."/>
            <person name="Severitt S."/>
            <person name="Schroder I."/>
            <person name="Tallon L."/>
            <person name="Sadzewicz L."/>
            <person name="Zhao X."/>
            <person name="Boylan J."/>
            <person name="Ott S."/>
            <person name="Bowen H."/>
            <person name="Vavikolanu K."/>
            <person name="Mehta A."/>
            <person name="Aluvathingal J."/>
            <person name="Nadendla S."/>
            <person name="Lowell S."/>
            <person name="Myers T."/>
            <person name="Yan Y."/>
            <person name="Sichtig H."/>
        </authorList>
    </citation>
    <scope>NUCLEOTIDE SEQUENCE [LARGE SCALE GENOMIC DNA]</scope>
    <source>
        <strain evidence="2 3">FDAARGOS_910</strain>
    </source>
</reference>
<evidence type="ECO:0000313" key="2">
    <source>
        <dbReference type="EMBL" id="QPS05681.1"/>
    </source>
</evidence>
<dbReference type="InterPro" id="IPR002789">
    <property type="entry name" value="HerA_central"/>
</dbReference>
<organism evidence="2 3">
    <name type="scientific">Acinetobacter johnsonii</name>
    <dbReference type="NCBI Taxonomy" id="40214"/>
    <lineage>
        <taxon>Bacteria</taxon>
        <taxon>Pseudomonadati</taxon>
        <taxon>Pseudomonadota</taxon>
        <taxon>Gammaproteobacteria</taxon>
        <taxon>Moraxellales</taxon>
        <taxon>Moraxellaceae</taxon>
        <taxon>Acinetobacter</taxon>
    </lineage>
</organism>
<dbReference type="PANTHER" id="PTHR42957">
    <property type="entry name" value="HELICASE MJ1565-RELATED"/>
    <property type="match status" value="1"/>
</dbReference>
<dbReference type="InterPro" id="IPR027417">
    <property type="entry name" value="P-loop_NTPase"/>
</dbReference>
<evidence type="ECO:0000259" key="1">
    <source>
        <dbReference type="Pfam" id="PF01935"/>
    </source>
</evidence>
<dbReference type="SUPFAM" id="SSF52540">
    <property type="entry name" value="P-loop containing nucleoside triphosphate hydrolases"/>
    <property type="match status" value="1"/>
</dbReference>